<feature type="compositionally biased region" description="Acidic residues" evidence="1">
    <location>
        <begin position="108"/>
        <end position="122"/>
    </location>
</feature>
<proteinExistence type="predicted"/>
<feature type="compositionally biased region" description="Polar residues" evidence="1">
    <location>
        <begin position="139"/>
        <end position="154"/>
    </location>
</feature>
<organism evidence="2 3">
    <name type="scientific">Ciona savignyi</name>
    <name type="common">Pacific transparent sea squirt</name>
    <dbReference type="NCBI Taxonomy" id="51511"/>
    <lineage>
        <taxon>Eukaryota</taxon>
        <taxon>Metazoa</taxon>
        <taxon>Chordata</taxon>
        <taxon>Tunicata</taxon>
        <taxon>Ascidiacea</taxon>
        <taxon>Phlebobranchia</taxon>
        <taxon>Cionidae</taxon>
        <taxon>Ciona</taxon>
    </lineage>
</organism>
<sequence length="178" mass="19791">MMLVGQTPGACVAACKTTYEIGVFKSNVSTCLGLETTVARVASEQCDTDLPCWIDRFGYRALNCFRRYQATGQSFTIEYPETEEEMILPHEEVENTIAPSRAPPMIEREEESASTPEIEPEAPQETPQPPQGEGELIRTNLSVEISSSGITENRSSLDDVPSEEDTRIPEERIEEENS</sequence>
<dbReference type="AlphaFoldDB" id="H2ZCM1"/>
<dbReference type="InParanoid" id="H2ZCM1"/>
<reference evidence="2" key="2">
    <citation type="submission" date="2025-08" db="UniProtKB">
        <authorList>
            <consortium name="Ensembl"/>
        </authorList>
    </citation>
    <scope>IDENTIFICATION</scope>
</reference>
<protein>
    <submittedName>
        <fullName evidence="2">Uncharacterized protein</fullName>
    </submittedName>
</protein>
<dbReference type="Proteomes" id="UP000007875">
    <property type="component" value="Unassembled WGS sequence"/>
</dbReference>
<dbReference type="Ensembl" id="ENSCSAVT00000015513.1">
    <property type="protein sequence ID" value="ENSCSAVP00000015337.1"/>
    <property type="gene ID" value="ENSCSAVG00000009000.1"/>
</dbReference>
<evidence type="ECO:0000256" key="1">
    <source>
        <dbReference type="SAM" id="MobiDB-lite"/>
    </source>
</evidence>
<evidence type="ECO:0000313" key="2">
    <source>
        <dbReference type="Ensembl" id="ENSCSAVP00000015337.1"/>
    </source>
</evidence>
<accession>H2ZCM1</accession>
<keyword evidence="3" id="KW-1185">Reference proteome</keyword>
<reference evidence="3" key="1">
    <citation type="submission" date="2003-08" db="EMBL/GenBank/DDBJ databases">
        <authorList>
            <person name="Birren B."/>
            <person name="Nusbaum C."/>
            <person name="Abebe A."/>
            <person name="Abouelleil A."/>
            <person name="Adekoya E."/>
            <person name="Ait-zahra M."/>
            <person name="Allen N."/>
            <person name="Allen T."/>
            <person name="An P."/>
            <person name="Anderson M."/>
            <person name="Anderson S."/>
            <person name="Arachchi H."/>
            <person name="Armbruster J."/>
            <person name="Bachantsang P."/>
            <person name="Baldwin J."/>
            <person name="Barry A."/>
            <person name="Bayul T."/>
            <person name="Blitshsteyn B."/>
            <person name="Bloom T."/>
            <person name="Blye J."/>
            <person name="Boguslavskiy L."/>
            <person name="Borowsky M."/>
            <person name="Boukhgalter B."/>
            <person name="Brunache A."/>
            <person name="Butler J."/>
            <person name="Calixte N."/>
            <person name="Calvo S."/>
            <person name="Camarata J."/>
            <person name="Campo K."/>
            <person name="Chang J."/>
            <person name="Cheshatsang Y."/>
            <person name="Citroen M."/>
            <person name="Collymore A."/>
            <person name="Considine T."/>
            <person name="Cook A."/>
            <person name="Cooke P."/>
            <person name="Corum B."/>
            <person name="Cuomo C."/>
            <person name="David R."/>
            <person name="Dawoe T."/>
            <person name="Degray S."/>
            <person name="Dodge S."/>
            <person name="Dooley K."/>
            <person name="Dorje P."/>
            <person name="Dorjee K."/>
            <person name="Dorris L."/>
            <person name="Duffey N."/>
            <person name="Dupes A."/>
            <person name="Elkins T."/>
            <person name="Engels R."/>
            <person name="Erickson J."/>
            <person name="Farina A."/>
            <person name="Faro S."/>
            <person name="Ferreira P."/>
            <person name="Fischer H."/>
            <person name="Fitzgerald M."/>
            <person name="Foley K."/>
            <person name="Gage D."/>
            <person name="Galagan J."/>
            <person name="Gearin G."/>
            <person name="Gnerre S."/>
            <person name="Gnirke A."/>
            <person name="Goyette A."/>
            <person name="Graham J."/>
            <person name="Grandbois E."/>
            <person name="Gyaltsen K."/>
            <person name="Hafez N."/>
            <person name="Hagopian D."/>
            <person name="Hagos B."/>
            <person name="Hall J."/>
            <person name="Hatcher B."/>
            <person name="Heller A."/>
            <person name="Higgins H."/>
            <person name="Honan T."/>
            <person name="Horn A."/>
            <person name="Houde N."/>
            <person name="Hughes L."/>
            <person name="Hulme W."/>
            <person name="Husby E."/>
            <person name="Iliev I."/>
            <person name="Jaffe D."/>
            <person name="Jones C."/>
            <person name="Kamal M."/>
            <person name="Kamat A."/>
            <person name="Kamvysselis M."/>
            <person name="Karlsson E."/>
            <person name="Kells C."/>
            <person name="Kieu A."/>
            <person name="Kisner P."/>
            <person name="Kodira C."/>
            <person name="Kulbokas E."/>
            <person name="Labutti K."/>
            <person name="Lama D."/>
            <person name="Landers T."/>
            <person name="Leger J."/>
            <person name="Levine S."/>
            <person name="Lewis D."/>
            <person name="Lewis T."/>
            <person name="Lindblad-toh K."/>
            <person name="Liu X."/>
            <person name="Lokyitsang T."/>
            <person name="Lokyitsang Y."/>
            <person name="Lucien O."/>
            <person name="Lui A."/>
            <person name="Ma L.J."/>
            <person name="Mabbitt R."/>
            <person name="Macdonald J."/>
            <person name="Maclean C."/>
            <person name="Major J."/>
            <person name="Manning J."/>
            <person name="Marabella R."/>
            <person name="Maru K."/>
            <person name="Matthews C."/>
            <person name="Mauceli E."/>
            <person name="Mccarthy M."/>
            <person name="Mcdonough S."/>
            <person name="Mcghee T."/>
            <person name="Meldrim J."/>
            <person name="Meneus L."/>
            <person name="Mesirov J."/>
            <person name="Mihalev A."/>
            <person name="Mihova T."/>
            <person name="Mikkelsen T."/>
            <person name="Mlenga V."/>
            <person name="Moru K."/>
            <person name="Mozes J."/>
            <person name="Mulrain L."/>
            <person name="Munson G."/>
            <person name="Naylor J."/>
            <person name="Newes C."/>
            <person name="Nguyen C."/>
            <person name="Nguyen N."/>
            <person name="Nguyen T."/>
            <person name="Nicol R."/>
            <person name="Nielsen C."/>
            <person name="Nizzari M."/>
            <person name="Norbu C."/>
            <person name="Norbu N."/>
            <person name="O'donnell P."/>
            <person name="Okoawo O."/>
            <person name="O'leary S."/>
            <person name="Omotosho B."/>
            <person name="O'neill K."/>
            <person name="Osman S."/>
            <person name="Parker S."/>
            <person name="Perrin D."/>
            <person name="Phunkhang P."/>
            <person name="Piqani B."/>
            <person name="Purcell S."/>
            <person name="Rachupka T."/>
            <person name="Ramasamy U."/>
            <person name="Rameau R."/>
            <person name="Ray V."/>
            <person name="Raymond C."/>
            <person name="Retta R."/>
            <person name="Richardson S."/>
            <person name="Rise C."/>
            <person name="Rodriguez J."/>
            <person name="Rogers J."/>
            <person name="Rogov P."/>
            <person name="Rutman M."/>
            <person name="Schupbach R."/>
            <person name="Seaman C."/>
            <person name="Settipalli S."/>
            <person name="Sharpe T."/>
            <person name="Sheridan J."/>
            <person name="Sherpa N."/>
            <person name="Shi J."/>
            <person name="Smirnov S."/>
            <person name="Smith C."/>
            <person name="Sougnez C."/>
            <person name="Spencer B."/>
            <person name="Stalker J."/>
            <person name="Stange-thomann N."/>
            <person name="Stavropoulos S."/>
            <person name="Stetson K."/>
            <person name="Stone C."/>
            <person name="Stone S."/>
            <person name="Stubbs M."/>
            <person name="Talamas J."/>
            <person name="Tchuinga P."/>
            <person name="Tenzing P."/>
            <person name="Tesfaye S."/>
            <person name="Theodore J."/>
            <person name="Thoulutsang Y."/>
            <person name="Topham K."/>
            <person name="Towey S."/>
            <person name="Tsamla T."/>
            <person name="Tsomo N."/>
            <person name="Vallee D."/>
            <person name="Vassiliev H."/>
            <person name="Venkataraman V."/>
            <person name="Vinson J."/>
            <person name="Vo A."/>
            <person name="Wade C."/>
            <person name="Wang S."/>
            <person name="Wangchuk T."/>
            <person name="Wangdi T."/>
            <person name="Whittaker C."/>
            <person name="Wilkinson J."/>
            <person name="Wu Y."/>
            <person name="Wyman D."/>
            <person name="Yadav S."/>
            <person name="Yang S."/>
            <person name="Yang X."/>
            <person name="Yeager S."/>
            <person name="Yee E."/>
            <person name="Young G."/>
            <person name="Zainoun J."/>
            <person name="Zembeck L."/>
            <person name="Zimmer A."/>
            <person name="Zody M."/>
            <person name="Lander E."/>
        </authorList>
    </citation>
    <scope>NUCLEOTIDE SEQUENCE [LARGE SCALE GENOMIC DNA]</scope>
</reference>
<evidence type="ECO:0000313" key="3">
    <source>
        <dbReference type="Proteomes" id="UP000007875"/>
    </source>
</evidence>
<dbReference type="HOGENOM" id="CLU_1510092_0_0_1"/>
<name>H2ZCM1_CIOSA</name>
<feature type="region of interest" description="Disordered" evidence="1">
    <location>
        <begin position="94"/>
        <end position="178"/>
    </location>
</feature>
<reference evidence="2" key="3">
    <citation type="submission" date="2025-09" db="UniProtKB">
        <authorList>
            <consortium name="Ensembl"/>
        </authorList>
    </citation>
    <scope>IDENTIFICATION</scope>
</reference>